<feature type="signal peptide" evidence="1">
    <location>
        <begin position="1"/>
        <end position="22"/>
    </location>
</feature>
<dbReference type="PROSITE" id="PS50106">
    <property type="entry name" value="PDZ"/>
    <property type="match status" value="1"/>
</dbReference>
<sequence>MNAPCWRMMVGLLVLFSSAAMAQPENGPPRWVTEGPRLAEGPAAFEVPLQVIATKLYADVEIGGQTVRFVVDTGSPSMIDSALVDALGLPVVGESQGTDAHGTVIRSRIVQADIRVGGVGFTRVPMFVAPFADNAATRAIVGDGVLGSELLALGGWQFDLRSGVLRFDAQAENLPHVDTSRKTPLHDFGYPHAPIFDVRFAEQARSKAMLDTGSPGYFAISPPDLEGAAKAGGIGREIQGYGSPGASLGGQAPDAEQWMGEMPTFSLAGLAPARVEAIRRERSPSLLGARWLEHFIITLDATGGSAWFHEYAGKPFAHAAFGFTLAFDDAVSVAMVWEGSPAARAGLAPGLVLTAINGEAPALTEDGIHAALAAMQANEIALAWEGGSAVLGQRTSLLDSGILDSGQARD</sequence>
<dbReference type="CDD" id="cd05483">
    <property type="entry name" value="retropepsin_like_bacteria"/>
    <property type="match status" value="1"/>
</dbReference>
<dbReference type="InterPro" id="IPR036034">
    <property type="entry name" value="PDZ_sf"/>
</dbReference>
<dbReference type="InterPro" id="IPR021109">
    <property type="entry name" value="Peptidase_aspartic_dom_sf"/>
</dbReference>
<name>A0A5N0TCX0_9GAMM</name>
<keyword evidence="4" id="KW-1185">Reference proteome</keyword>
<proteinExistence type="predicted"/>
<feature type="chain" id="PRO_5024364461" description="PDZ domain-containing protein" evidence="1">
    <location>
        <begin position="23"/>
        <end position="410"/>
    </location>
</feature>
<accession>A0A5N0TCX0</accession>
<dbReference type="Pfam" id="PF13650">
    <property type="entry name" value="Asp_protease_2"/>
    <property type="match status" value="1"/>
</dbReference>
<dbReference type="AlphaFoldDB" id="A0A5N0TCX0"/>
<dbReference type="SUPFAM" id="SSF50156">
    <property type="entry name" value="PDZ domain-like"/>
    <property type="match status" value="1"/>
</dbReference>
<comment type="caution">
    <text evidence="3">The sequence shown here is derived from an EMBL/GenBank/DDBJ whole genome shotgun (WGS) entry which is preliminary data.</text>
</comment>
<dbReference type="RefSeq" id="WP_150863238.1">
    <property type="nucleotide sequence ID" value="NZ_VYXP01000003.1"/>
</dbReference>
<dbReference type="SUPFAM" id="SSF50630">
    <property type="entry name" value="Acid proteases"/>
    <property type="match status" value="1"/>
</dbReference>
<gene>
    <name evidence="3" type="ORF">F3N42_04705</name>
</gene>
<keyword evidence="1" id="KW-0732">Signal</keyword>
<evidence type="ECO:0000259" key="2">
    <source>
        <dbReference type="PROSITE" id="PS50106"/>
    </source>
</evidence>
<dbReference type="Gene3D" id="2.40.70.10">
    <property type="entry name" value="Acid Proteases"/>
    <property type="match status" value="1"/>
</dbReference>
<dbReference type="EMBL" id="VYXP01000003">
    <property type="protein sequence ID" value="KAA9132528.1"/>
    <property type="molecule type" value="Genomic_DNA"/>
</dbReference>
<dbReference type="InterPro" id="IPR034122">
    <property type="entry name" value="Retropepsin-like_bacterial"/>
</dbReference>
<dbReference type="Gene3D" id="2.30.42.10">
    <property type="match status" value="1"/>
</dbReference>
<dbReference type="InterPro" id="IPR001478">
    <property type="entry name" value="PDZ"/>
</dbReference>
<reference evidence="3 4" key="1">
    <citation type="submission" date="2019-09" db="EMBL/GenBank/DDBJ databases">
        <title>Wenzhouxiangella sp. Genome sequencing and assembly.</title>
        <authorList>
            <person name="Zhang R."/>
        </authorList>
    </citation>
    <scope>NUCLEOTIDE SEQUENCE [LARGE SCALE GENOMIC DNA]</scope>
    <source>
        <strain evidence="3 4">W260</strain>
    </source>
</reference>
<evidence type="ECO:0000256" key="1">
    <source>
        <dbReference type="SAM" id="SignalP"/>
    </source>
</evidence>
<organism evidence="3 4">
    <name type="scientific">Marinihelvus fidelis</name>
    <dbReference type="NCBI Taxonomy" id="2613842"/>
    <lineage>
        <taxon>Bacteria</taxon>
        <taxon>Pseudomonadati</taxon>
        <taxon>Pseudomonadota</taxon>
        <taxon>Gammaproteobacteria</taxon>
        <taxon>Chromatiales</taxon>
        <taxon>Wenzhouxiangellaceae</taxon>
        <taxon>Marinihelvus</taxon>
    </lineage>
</organism>
<dbReference type="Proteomes" id="UP000325372">
    <property type="component" value="Unassembled WGS sequence"/>
</dbReference>
<evidence type="ECO:0000313" key="3">
    <source>
        <dbReference type="EMBL" id="KAA9132528.1"/>
    </source>
</evidence>
<evidence type="ECO:0000313" key="4">
    <source>
        <dbReference type="Proteomes" id="UP000325372"/>
    </source>
</evidence>
<feature type="domain" description="PDZ" evidence="2">
    <location>
        <begin position="296"/>
        <end position="363"/>
    </location>
</feature>
<protein>
    <recommendedName>
        <fullName evidence="2">PDZ domain-containing protein</fullName>
    </recommendedName>
</protein>